<sequence length="172" mass="18200">MLMSEIPEKSAAYRTGGLTLFFATGIILVALAFEHLGGYTPCPLCLMQRYAYYAAIPLLFVAMALTSEMPRLAAFLYVVVALAFLGNAGLGVYHAGAEWKFWPGPTTCGAAQSLPTSASDLLSSLAESRVVRCDEAPWTFAGLSFAGWNVVASLAAFTGALKAAFLSASVRD</sequence>
<name>V5SCN2_9HYPH</name>
<evidence type="ECO:0000313" key="7">
    <source>
        <dbReference type="Proteomes" id="UP000018542"/>
    </source>
</evidence>
<evidence type="ECO:0000256" key="5">
    <source>
        <dbReference type="SAM" id="Phobius"/>
    </source>
</evidence>
<gene>
    <name evidence="6" type="ORF">W911_03835</name>
</gene>
<dbReference type="OrthoDB" id="9808637at2"/>
<dbReference type="Pfam" id="PF02600">
    <property type="entry name" value="DsbB"/>
    <property type="match status" value="1"/>
</dbReference>
<evidence type="ECO:0000313" key="6">
    <source>
        <dbReference type="EMBL" id="AHB47729.1"/>
    </source>
</evidence>
<dbReference type="SUPFAM" id="SSF158442">
    <property type="entry name" value="DsbB-like"/>
    <property type="match status" value="1"/>
</dbReference>
<dbReference type="AlphaFoldDB" id="V5SCN2"/>
<protein>
    <submittedName>
        <fullName evidence="6">DsbB-like disulfide oxidoreductase</fullName>
    </submittedName>
</protein>
<accession>V5SCN2</accession>
<evidence type="ECO:0000256" key="2">
    <source>
        <dbReference type="ARBA" id="ARBA00022692"/>
    </source>
</evidence>
<keyword evidence="7" id="KW-1185">Reference proteome</keyword>
<keyword evidence="3 5" id="KW-1133">Transmembrane helix</keyword>
<dbReference type="GO" id="GO:0015035">
    <property type="term" value="F:protein-disulfide reductase activity"/>
    <property type="evidence" value="ECO:0007669"/>
    <property type="project" value="InterPro"/>
</dbReference>
<dbReference type="PATRIC" id="fig|1029756.8.peg.802"/>
<dbReference type="InterPro" id="IPR023380">
    <property type="entry name" value="DsbB-like_sf"/>
</dbReference>
<dbReference type="GO" id="GO:0016020">
    <property type="term" value="C:membrane"/>
    <property type="evidence" value="ECO:0007669"/>
    <property type="project" value="UniProtKB-SubCell"/>
</dbReference>
<dbReference type="GO" id="GO:0006457">
    <property type="term" value="P:protein folding"/>
    <property type="evidence" value="ECO:0007669"/>
    <property type="project" value="InterPro"/>
</dbReference>
<evidence type="ECO:0000256" key="1">
    <source>
        <dbReference type="ARBA" id="ARBA00004141"/>
    </source>
</evidence>
<dbReference type="Gene3D" id="1.20.1550.10">
    <property type="entry name" value="DsbB-like"/>
    <property type="match status" value="1"/>
</dbReference>
<feature type="transmembrane region" description="Helical" evidence="5">
    <location>
        <begin position="145"/>
        <end position="166"/>
    </location>
</feature>
<keyword evidence="4 5" id="KW-0472">Membrane</keyword>
<evidence type="ECO:0000256" key="3">
    <source>
        <dbReference type="ARBA" id="ARBA00022989"/>
    </source>
</evidence>
<reference evidence="6 7" key="1">
    <citation type="journal article" date="2014" name="Genome Announc.">
        <title>Complete Genome Sequence of Hyphomicrobium nitrativorans Strain NL23, a Denitrifying Bacterium Isolated from Biofilm of a Methanol-Fed Denitrification System Treating Seawater at the Montreal Biodome.</title>
        <authorList>
            <person name="Martineau C."/>
            <person name="Villeneuve C."/>
            <person name="Mauffrey F."/>
            <person name="Villemur R."/>
        </authorList>
    </citation>
    <scope>NUCLEOTIDE SEQUENCE [LARGE SCALE GENOMIC DNA]</scope>
    <source>
        <strain evidence="6">NL23</strain>
    </source>
</reference>
<comment type="subcellular location">
    <subcellularLocation>
        <location evidence="1">Membrane</location>
        <topology evidence="1">Multi-pass membrane protein</topology>
    </subcellularLocation>
</comment>
<feature type="transmembrane region" description="Helical" evidence="5">
    <location>
        <begin position="50"/>
        <end position="67"/>
    </location>
</feature>
<dbReference type="Proteomes" id="UP000018542">
    <property type="component" value="Chromosome"/>
</dbReference>
<dbReference type="PIRSF" id="PIRSF033913">
    <property type="entry name" value="S-S_format_DsbB"/>
    <property type="match status" value="1"/>
</dbReference>
<keyword evidence="2 5" id="KW-0812">Transmembrane</keyword>
<dbReference type="HOGENOM" id="CLU_098660_0_2_5"/>
<organism evidence="6 7">
    <name type="scientific">Hyphomicrobium nitrativorans NL23</name>
    <dbReference type="NCBI Taxonomy" id="1029756"/>
    <lineage>
        <taxon>Bacteria</taxon>
        <taxon>Pseudomonadati</taxon>
        <taxon>Pseudomonadota</taxon>
        <taxon>Alphaproteobacteria</taxon>
        <taxon>Hyphomicrobiales</taxon>
        <taxon>Hyphomicrobiaceae</taxon>
        <taxon>Hyphomicrobium</taxon>
    </lineage>
</organism>
<dbReference type="InterPro" id="IPR003752">
    <property type="entry name" value="DiS_bond_form_DsbB/BdbC"/>
</dbReference>
<dbReference type="EMBL" id="CP006912">
    <property type="protein sequence ID" value="AHB47729.1"/>
    <property type="molecule type" value="Genomic_DNA"/>
</dbReference>
<feature type="transmembrane region" description="Helical" evidence="5">
    <location>
        <begin position="12"/>
        <end position="30"/>
    </location>
</feature>
<dbReference type="KEGG" id="hni:W911_03835"/>
<dbReference type="InterPro" id="IPR024199">
    <property type="entry name" value="Uncharacterised_DsbB"/>
</dbReference>
<evidence type="ECO:0000256" key="4">
    <source>
        <dbReference type="ARBA" id="ARBA00023136"/>
    </source>
</evidence>
<feature type="transmembrane region" description="Helical" evidence="5">
    <location>
        <begin position="74"/>
        <end position="95"/>
    </location>
</feature>
<dbReference type="STRING" id="1029756.W911_03835"/>
<proteinExistence type="predicted"/>